<evidence type="ECO:0000259" key="4">
    <source>
        <dbReference type="Pfam" id="PF00248"/>
    </source>
</evidence>
<evidence type="ECO:0000313" key="6">
    <source>
        <dbReference type="Proteomes" id="UP001527925"/>
    </source>
</evidence>
<dbReference type="Gene3D" id="3.20.20.100">
    <property type="entry name" value="NADP-dependent oxidoreductase domain"/>
    <property type="match status" value="1"/>
</dbReference>
<feature type="domain" description="NADP-dependent oxidoreductase" evidence="4">
    <location>
        <begin position="63"/>
        <end position="327"/>
    </location>
</feature>
<evidence type="ECO:0000256" key="3">
    <source>
        <dbReference type="ARBA" id="ARBA00023002"/>
    </source>
</evidence>
<dbReference type="InterPro" id="IPR036812">
    <property type="entry name" value="NAD(P)_OxRdtase_dom_sf"/>
</dbReference>
<evidence type="ECO:0000256" key="1">
    <source>
        <dbReference type="ARBA" id="ARBA00007905"/>
    </source>
</evidence>
<dbReference type="Proteomes" id="UP001527925">
    <property type="component" value="Unassembled WGS sequence"/>
</dbReference>
<dbReference type="PANTHER" id="PTHR43827:SF3">
    <property type="entry name" value="NADP-DEPENDENT OXIDOREDUCTASE DOMAIN-CONTAINING PROTEIN"/>
    <property type="match status" value="1"/>
</dbReference>
<gene>
    <name evidence="5" type="ORF">HK105_203314</name>
</gene>
<evidence type="ECO:0000256" key="2">
    <source>
        <dbReference type="ARBA" id="ARBA00022857"/>
    </source>
</evidence>
<comment type="similarity">
    <text evidence="1">Belongs to the aldo/keto reductase family.</text>
</comment>
<keyword evidence="6" id="KW-1185">Reference proteome</keyword>
<dbReference type="InterPro" id="IPR020471">
    <property type="entry name" value="AKR"/>
</dbReference>
<reference evidence="5 6" key="1">
    <citation type="submission" date="2023-09" db="EMBL/GenBank/DDBJ databases">
        <title>Pangenome analysis of Batrachochytrium dendrobatidis and related Chytrids.</title>
        <authorList>
            <person name="Yacoub M.N."/>
            <person name="Stajich J.E."/>
            <person name="James T.Y."/>
        </authorList>
    </citation>
    <scope>NUCLEOTIDE SEQUENCE [LARGE SCALE GENOMIC DNA]</scope>
    <source>
        <strain evidence="5 6">JEL0888</strain>
    </source>
</reference>
<dbReference type="SUPFAM" id="SSF51430">
    <property type="entry name" value="NAD(P)-linked oxidoreductase"/>
    <property type="match status" value="1"/>
</dbReference>
<dbReference type="PROSITE" id="PS00062">
    <property type="entry name" value="ALDOKETO_REDUCTASE_2"/>
    <property type="match status" value="1"/>
</dbReference>
<dbReference type="PROSITE" id="PS00063">
    <property type="entry name" value="ALDOKETO_REDUCTASE_3"/>
    <property type="match status" value="1"/>
</dbReference>
<name>A0ABR4NCM2_9FUNG</name>
<sequence>MPSRNFVFKAAVGAALGLTIGYGFRRLQVHRAAVAEEQARQLGQSADTAADILKRRVVGTFRVRGDQAREVVRTAVRMGYRHIDSAAVYRNEAAIGEALAELFAEGFVSRSDMFITTKLGPKSQGYDRAREAIGASLASLGESPGFVDLLLIHWPGSQGMQPGDPRNAQNRLGTWRAVCEAYRDGRARSIGVSNYTHAQLSELAAAVRSDATGTLVMPMVNQFELHPLMWTPDTRALIGLCRELGICVQGYSCLGEGHLVNGDVDVREARGVAERTGATVAQVLIRWALERGDVVMPKSTHAARMAENLAATDVVLSEADLALLDGMAERLGPRRFCWDPTQIV</sequence>
<accession>A0ABR4NCM2</accession>
<keyword evidence="3" id="KW-0560">Oxidoreductase</keyword>
<dbReference type="InterPro" id="IPR018170">
    <property type="entry name" value="Aldo/ket_reductase_CS"/>
</dbReference>
<dbReference type="InterPro" id="IPR023210">
    <property type="entry name" value="NADP_OxRdtase_dom"/>
</dbReference>
<dbReference type="EMBL" id="JADGIZ020000012">
    <property type="protein sequence ID" value="KAL2917249.1"/>
    <property type="molecule type" value="Genomic_DNA"/>
</dbReference>
<organism evidence="5 6">
    <name type="scientific">Polyrhizophydium stewartii</name>
    <dbReference type="NCBI Taxonomy" id="2732419"/>
    <lineage>
        <taxon>Eukaryota</taxon>
        <taxon>Fungi</taxon>
        <taxon>Fungi incertae sedis</taxon>
        <taxon>Chytridiomycota</taxon>
        <taxon>Chytridiomycota incertae sedis</taxon>
        <taxon>Chytridiomycetes</taxon>
        <taxon>Rhizophydiales</taxon>
        <taxon>Rhizophydiales incertae sedis</taxon>
        <taxon>Polyrhizophydium</taxon>
    </lineage>
</organism>
<dbReference type="Pfam" id="PF00248">
    <property type="entry name" value="Aldo_ket_red"/>
    <property type="match status" value="1"/>
</dbReference>
<dbReference type="PROSITE" id="PS00798">
    <property type="entry name" value="ALDOKETO_REDUCTASE_1"/>
    <property type="match status" value="1"/>
</dbReference>
<comment type="caution">
    <text evidence="5">The sequence shown here is derived from an EMBL/GenBank/DDBJ whole genome shotgun (WGS) entry which is preliminary data.</text>
</comment>
<evidence type="ECO:0000313" key="5">
    <source>
        <dbReference type="EMBL" id="KAL2917249.1"/>
    </source>
</evidence>
<keyword evidence="2" id="KW-0521">NADP</keyword>
<proteinExistence type="inferred from homology"/>
<protein>
    <recommendedName>
        <fullName evidence="4">NADP-dependent oxidoreductase domain-containing protein</fullName>
    </recommendedName>
</protein>
<dbReference type="PANTHER" id="PTHR43827">
    <property type="entry name" value="2,5-DIKETO-D-GLUCONIC ACID REDUCTASE"/>
    <property type="match status" value="1"/>
</dbReference>
<dbReference type="PRINTS" id="PR00069">
    <property type="entry name" value="ALDKETRDTASE"/>
</dbReference>